<dbReference type="EMBL" id="GU567976">
    <property type="protein sequence ID" value="ADI22150.1"/>
    <property type="molecule type" value="Genomic_DNA"/>
</dbReference>
<dbReference type="PROSITE" id="PS51257">
    <property type="entry name" value="PROKAR_LIPOPROTEIN"/>
    <property type="match status" value="1"/>
</dbReference>
<dbReference type="InterPro" id="IPR011990">
    <property type="entry name" value="TPR-like_helical_dom_sf"/>
</dbReference>
<dbReference type="Gene3D" id="1.25.40.10">
    <property type="entry name" value="Tetratricopeptide repeat domain"/>
    <property type="match status" value="1"/>
</dbReference>
<dbReference type="PROSITE" id="PS50005">
    <property type="entry name" value="TPR"/>
    <property type="match status" value="2"/>
</dbReference>
<dbReference type="HAMAP" id="MF_02066">
    <property type="entry name" value="CpoB"/>
    <property type="match status" value="1"/>
</dbReference>
<evidence type="ECO:0000256" key="4">
    <source>
        <dbReference type="SAM" id="SignalP"/>
    </source>
</evidence>
<feature type="repeat" description="TPR" evidence="1">
    <location>
        <begin position="232"/>
        <end position="265"/>
    </location>
</feature>
<accession>E7C3X6</accession>
<proteinExistence type="inferred from homology"/>
<dbReference type="SMART" id="SM00028">
    <property type="entry name" value="TPR"/>
    <property type="match status" value="3"/>
</dbReference>
<reference evidence="5" key="1">
    <citation type="submission" date="2010-01" db="EMBL/GenBank/DDBJ databases">
        <title>Genome fragments of uncultured bacteria from the North Pacific subtropical Gyre.</title>
        <authorList>
            <person name="Pham V.D."/>
            <person name="Delong E.F."/>
        </authorList>
    </citation>
    <scope>NUCLEOTIDE SEQUENCE</scope>
</reference>
<dbReference type="AlphaFoldDB" id="E7C3X6"/>
<evidence type="ECO:0000256" key="3">
    <source>
        <dbReference type="SAM" id="MobiDB-lite"/>
    </source>
</evidence>
<feature type="repeat" description="TPR" evidence="1">
    <location>
        <begin position="195"/>
        <end position="228"/>
    </location>
</feature>
<sequence>MIGIRNLCIWTLSLLAAVGCGPTAQELQLHQLNQTVEAMQSQLAQLDGRLENLSNDMVVVQSHLRERGTLPAGQSLRGITPSSEFPKSSELVAGKPTETVLPAHLEVVKIEPQFLSSKPQSELGIHGGVPVGGVSPLQLKVAPVPPLPQLSSTEDPAASLLFTQALGAYQKGKYNDAILFFDEFIRAFEESSKYADALYWLGECEFAKENYGNSIAAYKRYLKLEPKGDKGADVLLKLGLSYERLHAFNEAAVFFKKLLLRFPGSALADLAKAHLKDRGEGTP</sequence>
<dbReference type="Pfam" id="PF13432">
    <property type="entry name" value="TPR_16"/>
    <property type="match status" value="1"/>
</dbReference>
<keyword evidence="4" id="KW-0732">Signal</keyword>
<dbReference type="SUPFAM" id="SSF48452">
    <property type="entry name" value="TPR-like"/>
    <property type="match status" value="1"/>
</dbReference>
<dbReference type="InterPro" id="IPR034706">
    <property type="entry name" value="CpoB"/>
</dbReference>
<dbReference type="GO" id="GO:0051301">
    <property type="term" value="P:cell division"/>
    <property type="evidence" value="ECO:0007669"/>
    <property type="project" value="InterPro"/>
</dbReference>
<organism evidence="5">
    <name type="scientific">uncultured myxobacterium HF0200_19H16</name>
    <dbReference type="NCBI Taxonomy" id="723559"/>
    <lineage>
        <taxon>Bacteria</taxon>
        <taxon>Pseudomonadati</taxon>
        <taxon>Myxococcota</taxon>
        <taxon>Myxococcia</taxon>
        <taxon>Myxococcales</taxon>
        <taxon>environmental samples</taxon>
    </lineage>
</organism>
<feature type="signal peptide" evidence="4">
    <location>
        <begin position="1"/>
        <end position="16"/>
    </location>
</feature>
<dbReference type="InterPro" id="IPR019734">
    <property type="entry name" value="TPR_rpt"/>
</dbReference>
<evidence type="ECO:0000256" key="1">
    <source>
        <dbReference type="PROSITE-ProRule" id="PRU00339"/>
    </source>
</evidence>
<feature type="region of interest" description="Disordered" evidence="3">
    <location>
        <begin position="72"/>
        <end position="91"/>
    </location>
</feature>
<protein>
    <submittedName>
        <fullName evidence="5">Uncharacterized protein conserved in bacteria</fullName>
    </submittedName>
</protein>
<feature type="chain" id="PRO_5039927746" evidence="4">
    <location>
        <begin position="17"/>
        <end position="283"/>
    </location>
</feature>
<feature type="coiled-coil region" evidence="2">
    <location>
        <begin position="29"/>
        <end position="56"/>
    </location>
</feature>
<evidence type="ECO:0000256" key="2">
    <source>
        <dbReference type="SAM" id="Coils"/>
    </source>
</evidence>
<dbReference type="Pfam" id="PF13174">
    <property type="entry name" value="TPR_6"/>
    <property type="match status" value="1"/>
</dbReference>
<evidence type="ECO:0000313" key="5">
    <source>
        <dbReference type="EMBL" id="ADI22150.1"/>
    </source>
</evidence>
<name>E7C3X6_9BACT</name>
<keyword evidence="1" id="KW-0802">TPR repeat</keyword>
<keyword evidence="2" id="KW-0175">Coiled coil</keyword>